<comment type="caution">
    <text evidence="1">The sequence shown here is derived from an EMBL/GenBank/DDBJ whole genome shotgun (WGS) entry which is preliminary data.</text>
</comment>
<dbReference type="Pfam" id="PF20084">
    <property type="entry name" value="TrbK"/>
    <property type="match status" value="1"/>
</dbReference>
<dbReference type="Proteomes" id="UP000646365">
    <property type="component" value="Unassembled WGS sequence"/>
</dbReference>
<accession>A0A8J3E5U9</accession>
<keyword evidence="2" id="KW-1185">Reference proteome</keyword>
<reference evidence="1" key="2">
    <citation type="submission" date="2020-09" db="EMBL/GenBank/DDBJ databases">
        <authorList>
            <person name="Sun Q."/>
            <person name="Zhou Y."/>
        </authorList>
    </citation>
    <scope>NUCLEOTIDE SEQUENCE</scope>
    <source>
        <strain evidence="1">CGMCC 1.15725</strain>
    </source>
</reference>
<dbReference type="NCBIfam" id="TIGR04360">
    <property type="entry name" value="other_trbK"/>
    <property type="match status" value="1"/>
</dbReference>
<evidence type="ECO:0008006" key="3">
    <source>
        <dbReference type="Google" id="ProtNLM"/>
    </source>
</evidence>
<sequence>MCVRVPSLKAIGRAAAFAFVAAAIVLAAIHVGSGPARHDTAPPPSGRDPLAPALARCQALGPAAEQDADCQATWAENRRRFFDDRSAPEGR</sequence>
<organism evidence="1 2">
    <name type="scientific">Aliidongia dinghuensis</name>
    <dbReference type="NCBI Taxonomy" id="1867774"/>
    <lineage>
        <taxon>Bacteria</taxon>
        <taxon>Pseudomonadati</taxon>
        <taxon>Pseudomonadota</taxon>
        <taxon>Alphaproteobacteria</taxon>
        <taxon>Rhodospirillales</taxon>
        <taxon>Dongiaceae</taxon>
        <taxon>Aliidongia</taxon>
    </lineage>
</organism>
<dbReference type="RefSeq" id="WP_189052485.1">
    <property type="nucleotide sequence ID" value="NZ_BMJQ01000034.1"/>
</dbReference>
<proteinExistence type="predicted"/>
<gene>
    <name evidence="1" type="ORF">GCM10011611_66150</name>
</gene>
<evidence type="ECO:0000313" key="2">
    <source>
        <dbReference type="Proteomes" id="UP000646365"/>
    </source>
</evidence>
<protein>
    <recommendedName>
        <fullName evidence="3">Conjugative transfer region protein TrbK</fullName>
    </recommendedName>
</protein>
<dbReference type="InterPro" id="IPR027587">
    <property type="entry name" value="TrbK"/>
</dbReference>
<dbReference type="EMBL" id="BMJQ01000034">
    <property type="protein sequence ID" value="GGF50460.1"/>
    <property type="molecule type" value="Genomic_DNA"/>
</dbReference>
<name>A0A8J3E5U9_9PROT</name>
<evidence type="ECO:0000313" key="1">
    <source>
        <dbReference type="EMBL" id="GGF50460.1"/>
    </source>
</evidence>
<dbReference type="AlphaFoldDB" id="A0A8J3E5U9"/>
<reference evidence="1" key="1">
    <citation type="journal article" date="2014" name="Int. J. Syst. Evol. Microbiol.">
        <title>Complete genome sequence of Corynebacterium casei LMG S-19264T (=DSM 44701T), isolated from a smear-ripened cheese.</title>
        <authorList>
            <consortium name="US DOE Joint Genome Institute (JGI-PGF)"/>
            <person name="Walter F."/>
            <person name="Albersmeier A."/>
            <person name="Kalinowski J."/>
            <person name="Ruckert C."/>
        </authorList>
    </citation>
    <scope>NUCLEOTIDE SEQUENCE</scope>
    <source>
        <strain evidence="1">CGMCC 1.15725</strain>
    </source>
</reference>